<comment type="catalytic activity">
    <reaction evidence="5">
        <text>L-proline + a quinone = (S)-1-pyrroline-5-carboxylate + a quinol + H(+)</text>
        <dbReference type="Rhea" id="RHEA:23784"/>
        <dbReference type="ChEBI" id="CHEBI:15378"/>
        <dbReference type="ChEBI" id="CHEBI:17388"/>
        <dbReference type="ChEBI" id="CHEBI:24646"/>
        <dbReference type="ChEBI" id="CHEBI:60039"/>
        <dbReference type="ChEBI" id="CHEBI:132124"/>
        <dbReference type="EC" id="1.5.5.2"/>
    </reaction>
</comment>
<evidence type="ECO:0000256" key="5">
    <source>
        <dbReference type="RuleBase" id="RU364054"/>
    </source>
</evidence>
<accession>A0A1S8BCF0</accession>
<dbReference type="InterPro" id="IPR029041">
    <property type="entry name" value="FAD-linked_oxidoreductase-like"/>
</dbReference>
<comment type="similarity">
    <text evidence="1 5">Belongs to the proline oxidase family.</text>
</comment>
<evidence type="ECO:0000313" key="8">
    <source>
        <dbReference type="EMBL" id="OMP85197.1"/>
    </source>
</evidence>
<reference evidence="8 9" key="1">
    <citation type="submission" date="2017-01" db="EMBL/GenBank/DDBJ databases">
        <title>Draft genome sequence of Diplodia seriata F98.1, a fungal species involved in grapevine trunk diseases.</title>
        <authorList>
            <person name="Robert-Siegwald G."/>
            <person name="Vallet J."/>
            <person name="Abou-Mansour E."/>
            <person name="Xu J."/>
            <person name="Rey P."/>
            <person name="Bertsch C."/>
            <person name="Rego C."/>
            <person name="Larignon P."/>
            <person name="Fontaine F."/>
            <person name="Lebrun M.-H."/>
        </authorList>
    </citation>
    <scope>NUCLEOTIDE SEQUENCE [LARGE SCALE GENOMIC DNA]</scope>
    <source>
        <strain evidence="8 9">F98.1</strain>
    </source>
</reference>
<comment type="function">
    <text evidence="5">Converts proline to delta-1-pyrroline-5-carboxylate.</text>
</comment>
<dbReference type="PANTHER" id="PTHR13914">
    <property type="entry name" value="PROLINE OXIDASE"/>
    <property type="match status" value="1"/>
</dbReference>
<dbReference type="Proteomes" id="UP000190776">
    <property type="component" value="Unassembled WGS sequence"/>
</dbReference>
<dbReference type="GO" id="GO:0005739">
    <property type="term" value="C:mitochondrion"/>
    <property type="evidence" value="ECO:0007669"/>
    <property type="project" value="TreeGrafter"/>
</dbReference>
<proteinExistence type="inferred from homology"/>
<dbReference type="Pfam" id="PF01619">
    <property type="entry name" value="Pro_dh"/>
    <property type="match status" value="1"/>
</dbReference>
<organism evidence="8 9">
    <name type="scientific">Diplodia seriata</name>
    <dbReference type="NCBI Taxonomy" id="420778"/>
    <lineage>
        <taxon>Eukaryota</taxon>
        <taxon>Fungi</taxon>
        <taxon>Dikarya</taxon>
        <taxon>Ascomycota</taxon>
        <taxon>Pezizomycotina</taxon>
        <taxon>Dothideomycetes</taxon>
        <taxon>Dothideomycetes incertae sedis</taxon>
        <taxon>Botryosphaeriales</taxon>
        <taxon>Botryosphaeriaceae</taxon>
        <taxon>Diplodia</taxon>
    </lineage>
</organism>
<evidence type="ECO:0000256" key="3">
    <source>
        <dbReference type="ARBA" id="ARBA00023002"/>
    </source>
</evidence>
<comment type="cofactor">
    <cofactor evidence="5">
        <name>FAD</name>
        <dbReference type="ChEBI" id="CHEBI:57692"/>
    </cofactor>
</comment>
<name>A0A1S8BCF0_9PEZI</name>
<feature type="signal peptide" evidence="6">
    <location>
        <begin position="1"/>
        <end position="22"/>
    </location>
</feature>
<dbReference type="Gene3D" id="3.20.20.220">
    <property type="match status" value="1"/>
</dbReference>
<protein>
    <recommendedName>
        <fullName evidence="2 5">Proline dehydrogenase</fullName>
        <ecNumber evidence="2 5">1.5.5.2</ecNumber>
    </recommendedName>
</protein>
<feature type="chain" id="PRO_5012142340" description="Proline dehydrogenase" evidence="6">
    <location>
        <begin position="23"/>
        <end position="408"/>
    </location>
</feature>
<evidence type="ECO:0000256" key="6">
    <source>
        <dbReference type="SAM" id="SignalP"/>
    </source>
</evidence>
<dbReference type="GO" id="GO:0010133">
    <property type="term" value="P:L-proline catabolic process to L-glutamate"/>
    <property type="evidence" value="ECO:0007669"/>
    <property type="project" value="TreeGrafter"/>
</dbReference>
<evidence type="ECO:0000259" key="7">
    <source>
        <dbReference type="Pfam" id="PF01619"/>
    </source>
</evidence>
<dbReference type="GO" id="GO:0004657">
    <property type="term" value="F:proline dehydrogenase activity"/>
    <property type="evidence" value="ECO:0007669"/>
    <property type="project" value="UniProtKB-EC"/>
</dbReference>
<dbReference type="SUPFAM" id="SSF51730">
    <property type="entry name" value="FAD-linked oxidoreductase"/>
    <property type="match status" value="1"/>
</dbReference>
<sequence length="408" mass="45038">MSSRWLLRPSIALLGAITSSKSALLNPDKNPILNALLRWTVYNHFCSGTTPQEVRKSVDDLKRVGYQGVILTHAKEIVLDEPHQPAATADAGRTEHGSQCHSMVEKWKQSSLDTLRMLGAGDFLALKLTGAGPMAVEALRTQSAIPDAVDNALAQICSEARRQGTRVWIDGEQQALQRGIDEWVIGLMRRWNRDGAPGHEALVYNTIQGYLKGAGANADRHIWLAAREGWTVGIKLVRGAYIEHEVRALIHDTKEETDASYDAIAEKLVGQMLPPEAEARGLRFPSAALFLATHNAASVAKISAMHRARLVAGLPTATLEYGQIVGMADELGCELIVNYERCLADPGMSKARPPKAFKCLTWGSVGECMGFLHRRAIENRGAVERTKHMAGALREELWRRTWRMARRE</sequence>
<keyword evidence="5" id="KW-0274">FAD</keyword>
<dbReference type="EC" id="1.5.5.2" evidence="2 5"/>
<dbReference type="GO" id="GO:0071949">
    <property type="term" value="F:FAD binding"/>
    <property type="evidence" value="ECO:0007669"/>
    <property type="project" value="TreeGrafter"/>
</dbReference>
<dbReference type="OrthoDB" id="5464at2759"/>
<keyword evidence="3 5" id="KW-0560">Oxidoreductase</keyword>
<dbReference type="EMBL" id="MSZU01000084">
    <property type="protein sequence ID" value="OMP85197.1"/>
    <property type="molecule type" value="Genomic_DNA"/>
</dbReference>
<dbReference type="AlphaFoldDB" id="A0A1S8BCF0"/>
<evidence type="ECO:0000256" key="4">
    <source>
        <dbReference type="ARBA" id="ARBA00023062"/>
    </source>
</evidence>
<keyword evidence="5" id="KW-0285">Flavoprotein</keyword>
<evidence type="ECO:0000256" key="1">
    <source>
        <dbReference type="ARBA" id="ARBA00005869"/>
    </source>
</evidence>
<keyword evidence="6" id="KW-0732">Signal</keyword>
<dbReference type="InterPro" id="IPR015659">
    <property type="entry name" value="Proline_oxidase"/>
</dbReference>
<keyword evidence="4 5" id="KW-0642">Proline metabolism</keyword>
<evidence type="ECO:0000256" key="2">
    <source>
        <dbReference type="ARBA" id="ARBA00012695"/>
    </source>
</evidence>
<dbReference type="PANTHER" id="PTHR13914:SF34">
    <property type="entry name" value="PROLINE DEHYDROGENASE"/>
    <property type="match status" value="1"/>
</dbReference>
<gene>
    <name evidence="8" type="ORF">BK809_0003865</name>
</gene>
<comment type="caution">
    <text evidence="8">The sequence shown here is derived from an EMBL/GenBank/DDBJ whole genome shotgun (WGS) entry which is preliminary data.</text>
</comment>
<dbReference type="STRING" id="420778.A0A1S8BCF0"/>
<evidence type="ECO:0000313" key="9">
    <source>
        <dbReference type="Proteomes" id="UP000190776"/>
    </source>
</evidence>
<dbReference type="InterPro" id="IPR002872">
    <property type="entry name" value="Proline_DH_dom"/>
</dbReference>
<feature type="domain" description="Proline dehydrogenase" evidence="7">
    <location>
        <begin position="55"/>
        <end position="387"/>
    </location>
</feature>